<accession>A0ABD3NQW2</accession>
<evidence type="ECO:0000313" key="2">
    <source>
        <dbReference type="Proteomes" id="UP001530400"/>
    </source>
</evidence>
<reference evidence="1 2" key="1">
    <citation type="submission" date="2024-10" db="EMBL/GenBank/DDBJ databases">
        <title>Updated reference genomes for cyclostephanoid diatoms.</title>
        <authorList>
            <person name="Roberts W.R."/>
            <person name="Alverson A.J."/>
        </authorList>
    </citation>
    <scope>NUCLEOTIDE SEQUENCE [LARGE SCALE GENOMIC DNA]</scope>
    <source>
        <strain evidence="1 2">AJA010-31</strain>
    </source>
</reference>
<dbReference type="EMBL" id="JALLPJ020001031">
    <property type="protein sequence ID" value="KAL3777689.1"/>
    <property type="molecule type" value="Genomic_DNA"/>
</dbReference>
<name>A0ABD3NQW2_9STRA</name>
<dbReference type="Proteomes" id="UP001530400">
    <property type="component" value="Unassembled WGS sequence"/>
</dbReference>
<keyword evidence="2" id="KW-1185">Reference proteome</keyword>
<dbReference type="AlphaFoldDB" id="A0ABD3NQW2"/>
<evidence type="ECO:0000313" key="1">
    <source>
        <dbReference type="EMBL" id="KAL3777689.1"/>
    </source>
</evidence>
<gene>
    <name evidence="1" type="ORF">ACHAWO_007853</name>
</gene>
<comment type="caution">
    <text evidence="1">The sequence shown here is derived from an EMBL/GenBank/DDBJ whole genome shotgun (WGS) entry which is preliminary data.</text>
</comment>
<protein>
    <submittedName>
        <fullName evidence="1">Uncharacterized protein</fullName>
    </submittedName>
</protein>
<organism evidence="1 2">
    <name type="scientific">Cyclotella atomus</name>
    <dbReference type="NCBI Taxonomy" id="382360"/>
    <lineage>
        <taxon>Eukaryota</taxon>
        <taxon>Sar</taxon>
        <taxon>Stramenopiles</taxon>
        <taxon>Ochrophyta</taxon>
        <taxon>Bacillariophyta</taxon>
        <taxon>Coscinodiscophyceae</taxon>
        <taxon>Thalassiosirophycidae</taxon>
        <taxon>Stephanodiscales</taxon>
        <taxon>Stephanodiscaceae</taxon>
        <taxon>Cyclotella</taxon>
    </lineage>
</organism>
<sequence length="89" mass="10262">MRLAAEFTEHGPTDTNINTYSKLDTEIIELIKQAEKYKQDNLMLYKCLLSCKLRRQPLPESCINSAKDSADITVDSRRNHFQTTAQRSL</sequence>
<proteinExistence type="predicted"/>